<gene>
    <name evidence="2" type="ORF">FHS42_001805</name>
</gene>
<accession>A0A7W9UXC8</accession>
<evidence type="ECO:0000313" key="3">
    <source>
        <dbReference type="Proteomes" id="UP000588098"/>
    </source>
</evidence>
<dbReference type="AlphaFoldDB" id="A0A7W9UXC8"/>
<keyword evidence="3" id="KW-1185">Reference proteome</keyword>
<evidence type="ECO:0000256" key="1">
    <source>
        <dbReference type="SAM" id="MobiDB-lite"/>
    </source>
</evidence>
<sequence length="291" mass="30971">MTSVTEGLRGPPHSVQGSPTRRCTSPPVGEALPRAMCVAFIACRVCGSCGVWCVRFVGCVHRVDRGCPSHRCVHAARNDRTTVVVALLAGVAFLVREFVLGNHALASARRAQCGPDAVTTTGGPAPSNRRRARAPPGPCSPATTGRMHRRTRAVHADREAAPRRYPLRMPYAPPLLPSHHRTFRHHCITASLRFKAPPPPSLRVAPPRRSPRHPPDPQRPLHPAPARTPQPAAPERRLGPHCAPCPYACAAGLGAAVLASVSPAGVGASLYPPRCSRGSSQLPAPTRVPET</sequence>
<evidence type="ECO:0000313" key="2">
    <source>
        <dbReference type="EMBL" id="MBB5934758.1"/>
    </source>
</evidence>
<feature type="region of interest" description="Disordered" evidence="1">
    <location>
        <begin position="114"/>
        <end position="166"/>
    </location>
</feature>
<feature type="region of interest" description="Disordered" evidence="1">
    <location>
        <begin position="1"/>
        <end position="23"/>
    </location>
</feature>
<name>A0A7W9UXC8_9ACTN</name>
<dbReference type="Proteomes" id="UP000588098">
    <property type="component" value="Unassembled WGS sequence"/>
</dbReference>
<feature type="compositionally biased region" description="Pro residues" evidence="1">
    <location>
        <begin position="217"/>
        <end position="232"/>
    </location>
</feature>
<organism evidence="2 3">
    <name type="scientific">Streptomyces zagrosensis</name>
    <dbReference type="NCBI Taxonomy" id="1042984"/>
    <lineage>
        <taxon>Bacteria</taxon>
        <taxon>Bacillati</taxon>
        <taxon>Actinomycetota</taxon>
        <taxon>Actinomycetes</taxon>
        <taxon>Kitasatosporales</taxon>
        <taxon>Streptomycetaceae</taxon>
        <taxon>Streptomyces</taxon>
    </lineage>
</organism>
<dbReference type="EMBL" id="JACHJL010000003">
    <property type="protein sequence ID" value="MBB5934758.1"/>
    <property type="molecule type" value="Genomic_DNA"/>
</dbReference>
<reference evidence="2 3" key="1">
    <citation type="submission" date="2020-08" db="EMBL/GenBank/DDBJ databases">
        <title>Genomic Encyclopedia of Type Strains, Phase III (KMG-III): the genomes of soil and plant-associated and newly described type strains.</title>
        <authorList>
            <person name="Whitman W."/>
        </authorList>
    </citation>
    <scope>NUCLEOTIDE SEQUENCE [LARGE SCALE GENOMIC DNA]</scope>
    <source>
        <strain evidence="2 3">CECT 8305</strain>
    </source>
</reference>
<comment type="caution">
    <text evidence="2">The sequence shown here is derived from an EMBL/GenBank/DDBJ whole genome shotgun (WGS) entry which is preliminary data.</text>
</comment>
<feature type="region of interest" description="Disordered" evidence="1">
    <location>
        <begin position="190"/>
        <end position="237"/>
    </location>
</feature>
<protein>
    <submittedName>
        <fullName evidence="2">Uncharacterized protein</fullName>
    </submittedName>
</protein>
<proteinExistence type="predicted"/>
<feature type="region of interest" description="Disordered" evidence="1">
    <location>
        <begin position="271"/>
        <end position="291"/>
    </location>
</feature>